<organism evidence="4 5">
    <name type="scientific">Scleromatobacter humisilvae</name>
    <dbReference type="NCBI Taxonomy" id="2897159"/>
    <lineage>
        <taxon>Bacteria</taxon>
        <taxon>Pseudomonadati</taxon>
        <taxon>Pseudomonadota</taxon>
        <taxon>Betaproteobacteria</taxon>
        <taxon>Burkholderiales</taxon>
        <taxon>Sphaerotilaceae</taxon>
        <taxon>Scleromatobacter</taxon>
    </lineage>
</organism>
<sequence>MSRQPLSLRALARAIASLAFVATAAGCVVVNAGAAAAPAELFFDDFSYAQPADLAAGGWQLRDGVGHPGLPGGRFSAGAITLLDDPQQPGNRVLRMTATTDGTGPGTVQAQLCHQRKVLQGTYAARIRFSDAPRAGADGDPVIESFYAVAPLAHAFDPDFSELDWEYLPNGGWGSDKTRLYGVSWQTVQIDPWESHNSAHEEFGSFDGWHTLLMQVTRAEVREFVDGRQVALHDGRNVPVSPMTISFNLWFAVGGSLPTGGAQRVYDEDVDWVFHAKDQVLSPADVDAQVRALRAGHIARTDTVPAPNPPLQQRCDI</sequence>
<feature type="signal peptide" evidence="2">
    <location>
        <begin position="1"/>
        <end position="24"/>
    </location>
</feature>
<proteinExistence type="inferred from homology"/>
<accession>A0A9X1YNB3</accession>
<feature type="domain" description="GH16" evidence="3">
    <location>
        <begin position="30"/>
        <end position="288"/>
    </location>
</feature>
<dbReference type="GO" id="GO:0005975">
    <property type="term" value="P:carbohydrate metabolic process"/>
    <property type="evidence" value="ECO:0007669"/>
    <property type="project" value="InterPro"/>
</dbReference>
<dbReference type="PROSITE" id="PS51257">
    <property type="entry name" value="PROKAR_LIPOPROTEIN"/>
    <property type="match status" value="1"/>
</dbReference>
<dbReference type="EMBL" id="JAJLJH010000005">
    <property type="protein sequence ID" value="MCK9687532.1"/>
    <property type="molecule type" value="Genomic_DNA"/>
</dbReference>
<dbReference type="RefSeq" id="WP_275683576.1">
    <property type="nucleotide sequence ID" value="NZ_JAJLJH010000005.1"/>
</dbReference>
<keyword evidence="5" id="KW-1185">Reference proteome</keyword>
<name>A0A9X1YNB3_9BURK</name>
<protein>
    <submittedName>
        <fullName evidence="4">Glycoside hydrolase family 16 protein</fullName>
    </submittedName>
</protein>
<dbReference type="CDD" id="cd00413">
    <property type="entry name" value="Glyco_hydrolase_16"/>
    <property type="match status" value="1"/>
</dbReference>
<keyword evidence="2" id="KW-0732">Signal</keyword>
<dbReference type="AlphaFoldDB" id="A0A9X1YNB3"/>
<dbReference type="InterPro" id="IPR013320">
    <property type="entry name" value="ConA-like_dom_sf"/>
</dbReference>
<evidence type="ECO:0000313" key="4">
    <source>
        <dbReference type="EMBL" id="MCK9687532.1"/>
    </source>
</evidence>
<evidence type="ECO:0000256" key="1">
    <source>
        <dbReference type="ARBA" id="ARBA00006865"/>
    </source>
</evidence>
<feature type="chain" id="PRO_5040946369" evidence="2">
    <location>
        <begin position="25"/>
        <end position="317"/>
    </location>
</feature>
<comment type="similarity">
    <text evidence="1">Belongs to the glycosyl hydrolase 16 family.</text>
</comment>
<dbReference type="GO" id="GO:0004553">
    <property type="term" value="F:hydrolase activity, hydrolyzing O-glycosyl compounds"/>
    <property type="evidence" value="ECO:0007669"/>
    <property type="project" value="InterPro"/>
</dbReference>
<evidence type="ECO:0000259" key="3">
    <source>
        <dbReference type="PROSITE" id="PS51762"/>
    </source>
</evidence>
<comment type="caution">
    <text evidence="4">The sequence shown here is derived from an EMBL/GenBank/DDBJ whole genome shotgun (WGS) entry which is preliminary data.</text>
</comment>
<keyword evidence="4" id="KW-0378">Hydrolase</keyword>
<dbReference type="Proteomes" id="UP001139353">
    <property type="component" value="Unassembled WGS sequence"/>
</dbReference>
<dbReference type="SUPFAM" id="SSF49899">
    <property type="entry name" value="Concanavalin A-like lectins/glucanases"/>
    <property type="match status" value="1"/>
</dbReference>
<gene>
    <name evidence="4" type="ORF">LPC04_17655</name>
</gene>
<dbReference type="Gene3D" id="2.60.120.200">
    <property type="match status" value="1"/>
</dbReference>
<dbReference type="InterPro" id="IPR000757">
    <property type="entry name" value="Beta-glucanase-like"/>
</dbReference>
<reference evidence="4" key="1">
    <citation type="submission" date="2021-11" db="EMBL/GenBank/DDBJ databases">
        <title>BS-T2-15 a new species belonging to the Comamonadaceae family isolated from the soil of a French oak forest.</title>
        <authorList>
            <person name="Mieszkin S."/>
            <person name="Alain K."/>
        </authorList>
    </citation>
    <scope>NUCLEOTIDE SEQUENCE</scope>
    <source>
        <strain evidence="4">BS-T2-15</strain>
    </source>
</reference>
<evidence type="ECO:0000256" key="2">
    <source>
        <dbReference type="SAM" id="SignalP"/>
    </source>
</evidence>
<dbReference type="PROSITE" id="PS51762">
    <property type="entry name" value="GH16_2"/>
    <property type="match status" value="1"/>
</dbReference>
<evidence type="ECO:0000313" key="5">
    <source>
        <dbReference type="Proteomes" id="UP001139353"/>
    </source>
</evidence>